<dbReference type="Proteomes" id="UP000663929">
    <property type="component" value="Chromosome"/>
</dbReference>
<evidence type="ECO:0000256" key="4">
    <source>
        <dbReference type="ARBA" id="ARBA00003889"/>
    </source>
</evidence>
<keyword evidence="14" id="KW-0067">ATP-binding</keyword>
<evidence type="ECO:0000256" key="11">
    <source>
        <dbReference type="ARBA" id="ARBA00022679"/>
    </source>
</evidence>
<dbReference type="EMBL" id="CP071793">
    <property type="protein sequence ID" value="QTD47768.1"/>
    <property type="molecule type" value="Genomic_DNA"/>
</dbReference>
<dbReference type="InterPro" id="IPR003203">
    <property type="entry name" value="CobU/CobP"/>
</dbReference>
<evidence type="ECO:0000313" key="21">
    <source>
        <dbReference type="Proteomes" id="UP000663929"/>
    </source>
</evidence>
<keyword evidence="15 19" id="KW-0342">GTP-binding</keyword>
<dbReference type="Pfam" id="PF02283">
    <property type="entry name" value="CobU"/>
    <property type="match status" value="1"/>
</dbReference>
<comment type="function">
    <text evidence="4">Catalyzes ATP-dependent phosphorylation of adenosylcobinamide and addition of GMP to adenosylcobinamide phosphate.</text>
</comment>
<evidence type="ECO:0000256" key="3">
    <source>
        <dbReference type="ARBA" id="ARBA00001522"/>
    </source>
</evidence>
<dbReference type="PANTHER" id="PTHR34848">
    <property type="match status" value="1"/>
</dbReference>
<protein>
    <recommendedName>
        <fullName evidence="16">Adenosylcobinamide kinase</fullName>
        <ecNumber evidence="8">2.7.1.156</ecNumber>
        <ecNumber evidence="9">2.7.7.62</ecNumber>
    </recommendedName>
    <alternativeName>
        <fullName evidence="17">Adenosylcobinamide-phosphate guanylyltransferase</fullName>
    </alternativeName>
</protein>
<evidence type="ECO:0000256" key="6">
    <source>
        <dbReference type="ARBA" id="ARBA00005159"/>
    </source>
</evidence>
<evidence type="ECO:0000256" key="8">
    <source>
        <dbReference type="ARBA" id="ARBA00012016"/>
    </source>
</evidence>
<evidence type="ECO:0000256" key="5">
    <source>
        <dbReference type="ARBA" id="ARBA00004692"/>
    </source>
</evidence>
<evidence type="ECO:0000313" key="20">
    <source>
        <dbReference type="EMBL" id="QTD47768.1"/>
    </source>
</evidence>
<dbReference type="GO" id="GO:0008820">
    <property type="term" value="F:cobinamide phosphate guanylyltransferase activity"/>
    <property type="evidence" value="ECO:0007669"/>
    <property type="project" value="UniProtKB-EC"/>
</dbReference>
<accession>A0A8A4TGB5</accession>
<evidence type="ECO:0000256" key="13">
    <source>
        <dbReference type="ARBA" id="ARBA00022777"/>
    </source>
</evidence>
<comment type="catalytic activity">
    <reaction evidence="2">
        <text>adenosylcob(III)inamide phosphate + GTP + H(+) = adenosylcob(III)inamide-GDP + diphosphate</text>
        <dbReference type="Rhea" id="RHEA:22712"/>
        <dbReference type="ChEBI" id="CHEBI:15378"/>
        <dbReference type="ChEBI" id="CHEBI:33019"/>
        <dbReference type="ChEBI" id="CHEBI:37565"/>
        <dbReference type="ChEBI" id="CHEBI:58502"/>
        <dbReference type="ChEBI" id="CHEBI:60487"/>
        <dbReference type="EC" id="2.7.7.62"/>
    </reaction>
</comment>
<comment type="pathway">
    <text evidence="6">Cofactor biosynthesis; adenosylcobalamin biosynthesis; adenosylcobalamin from cob(II)yrinate a,c-diamide: step 5/7.</text>
</comment>
<proteinExistence type="inferred from homology"/>
<feature type="binding site" evidence="19">
    <location>
        <position position="84"/>
    </location>
    <ligand>
        <name>GTP</name>
        <dbReference type="ChEBI" id="CHEBI:37565"/>
    </ligand>
</feature>
<evidence type="ECO:0000256" key="17">
    <source>
        <dbReference type="ARBA" id="ARBA00030571"/>
    </source>
</evidence>
<evidence type="ECO:0000256" key="7">
    <source>
        <dbReference type="ARBA" id="ARBA00007490"/>
    </source>
</evidence>
<organism evidence="20 21">
    <name type="scientific">Sulfidibacter corallicola</name>
    <dbReference type="NCBI Taxonomy" id="2818388"/>
    <lineage>
        <taxon>Bacteria</taxon>
        <taxon>Pseudomonadati</taxon>
        <taxon>Acidobacteriota</taxon>
        <taxon>Holophagae</taxon>
        <taxon>Acanthopleuribacterales</taxon>
        <taxon>Acanthopleuribacteraceae</taxon>
        <taxon>Sulfidibacter</taxon>
    </lineage>
</organism>
<dbReference type="SUPFAM" id="SSF52540">
    <property type="entry name" value="P-loop containing nucleoside triphosphate hydrolases"/>
    <property type="match status" value="1"/>
</dbReference>
<evidence type="ECO:0000256" key="1">
    <source>
        <dbReference type="ARBA" id="ARBA00000312"/>
    </source>
</evidence>
<evidence type="ECO:0000256" key="14">
    <source>
        <dbReference type="ARBA" id="ARBA00022840"/>
    </source>
</evidence>
<dbReference type="KEGG" id="scor:J3U87_19445"/>
<name>A0A8A4TGB5_SULCO</name>
<reference evidence="20" key="1">
    <citation type="submission" date="2021-03" db="EMBL/GenBank/DDBJ databases">
        <title>Acanthopleuribacteraceae sp. M133.</title>
        <authorList>
            <person name="Wang G."/>
        </authorList>
    </citation>
    <scope>NUCLEOTIDE SEQUENCE</scope>
    <source>
        <strain evidence="20">M133</strain>
    </source>
</reference>
<dbReference type="GO" id="GO:0005524">
    <property type="term" value="F:ATP binding"/>
    <property type="evidence" value="ECO:0007669"/>
    <property type="project" value="UniProtKB-KW"/>
</dbReference>
<keyword evidence="20" id="KW-0548">Nucleotidyltransferase</keyword>
<keyword evidence="12 19" id="KW-0547">Nucleotide-binding</keyword>
<dbReference type="EC" id="2.7.1.156" evidence="8"/>
<evidence type="ECO:0000256" key="2">
    <source>
        <dbReference type="ARBA" id="ARBA00000711"/>
    </source>
</evidence>
<dbReference type="GO" id="GO:0043752">
    <property type="term" value="F:adenosylcobinamide kinase activity"/>
    <property type="evidence" value="ECO:0007669"/>
    <property type="project" value="UniProtKB-EC"/>
</dbReference>
<comment type="similarity">
    <text evidence="7">Belongs to the CobU/CobP family.</text>
</comment>
<dbReference type="CDD" id="cd00544">
    <property type="entry name" value="CobU"/>
    <property type="match status" value="1"/>
</dbReference>
<dbReference type="PIRSF" id="PIRSF006135">
    <property type="entry name" value="CobU"/>
    <property type="match status" value="1"/>
</dbReference>
<keyword evidence="21" id="KW-1185">Reference proteome</keyword>
<dbReference type="RefSeq" id="WP_237377434.1">
    <property type="nucleotide sequence ID" value="NZ_CP071793.1"/>
</dbReference>
<dbReference type="UniPathway" id="UPA00148">
    <property type="reaction ID" value="UER00236"/>
</dbReference>
<comment type="pathway">
    <text evidence="5">Cofactor biosynthesis; adenosylcobalamin biosynthesis; adenosylcobalamin from cob(II)yrinate a,c-diamide: step 6/7.</text>
</comment>
<feature type="binding site" evidence="19">
    <location>
        <position position="63"/>
    </location>
    <ligand>
        <name>GTP</name>
        <dbReference type="ChEBI" id="CHEBI:37565"/>
    </ligand>
</feature>
<evidence type="ECO:0000256" key="9">
    <source>
        <dbReference type="ARBA" id="ARBA00012523"/>
    </source>
</evidence>
<evidence type="ECO:0000256" key="15">
    <source>
        <dbReference type="ARBA" id="ARBA00023134"/>
    </source>
</evidence>
<evidence type="ECO:0000256" key="10">
    <source>
        <dbReference type="ARBA" id="ARBA00022573"/>
    </source>
</evidence>
<evidence type="ECO:0000256" key="12">
    <source>
        <dbReference type="ARBA" id="ARBA00022741"/>
    </source>
</evidence>
<dbReference type="InterPro" id="IPR027417">
    <property type="entry name" value="P-loop_NTPase"/>
</dbReference>
<comment type="catalytic activity">
    <reaction evidence="3">
        <text>adenosylcob(III)inamide + GTP = adenosylcob(III)inamide phosphate + GDP + H(+)</text>
        <dbReference type="Rhea" id="RHEA:15765"/>
        <dbReference type="ChEBI" id="CHEBI:2480"/>
        <dbReference type="ChEBI" id="CHEBI:15378"/>
        <dbReference type="ChEBI" id="CHEBI:37565"/>
        <dbReference type="ChEBI" id="CHEBI:58189"/>
        <dbReference type="ChEBI" id="CHEBI:58502"/>
        <dbReference type="EC" id="2.7.1.156"/>
    </reaction>
</comment>
<feature type="active site" description="GMP-histidine intermediate" evidence="18">
    <location>
        <position position="50"/>
    </location>
</feature>
<evidence type="ECO:0000256" key="18">
    <source>
        <dbReference type="PIRSR" id="PIRSR006135-1"/>
    </source>
</evidence>
<dbReference type="PANTHER" id="PTHR34848:SF1">
    <property type="entry name" value="BIFUNCTIONAL ADENOSYLCOBALAMIN BIOSYNTHESIS PROTEIN COBU"/>
    <property type="match status" value="1"/>
</dbReference>
<sequence length="178" mass="19877">MRKITLITGGCRSGKSAYALSQAMRHAAPRAFLATCPRMDDEMAARIERHQKEREADQWHTVEEETNLSKALTALESYPVIVLDCLTLWINNLLYHQGTLALPEERMAELTEEFVTKCETQSGHLIVVTNETGLGITPTNDLARHFRDLVGRCNQIFASRADQVVLMVSGIPVTIKAP</sequence>
<keyword evidence="13 20" id="KW-0418">Kinase</keyword>
<dbReference type="NCBIfam" id="NF004469">
    <property type="entry name" value="PRK05800.1"/>
    <property type="match status" value="1"/>
</dbReference>
<evidence type="ECO:0000256" key="16">
    <source>
        <dbReference type="ARBA" id="ARBA00029570"/>
    </source>
</evidence>
<dbReference type="Gene3D" id="3.40.50.300">
    <property type="entry name" value="P-loop containing nucleotide triphosphate hydrolases"/>
    <property type="match status" value="1"/>
</dbReference>
<dbReference type="GO" id="GO:0005525">
    <property type="term" value="F:GTP binding"/>
    <property type="evidence" value="ECO:0007669"/>
    <property type="project" value="UniProtKB-KW"/>
</dbReference>
<feature type="binding site" evidence="19">
    <location>
        <begin position="9"/>
        <end position="16"/>
    </location>
    <ligand>
        <name>GTP</name>
        <dbReference type="ChEBI" id="CHEBI:37565"/>
    </ligand>
</feature>
<evidence type="ECO:0000256" key="19">
    <source>
        <dbReference type="PIRSR" id="PIRSR006135-2"/>
    </source>
</evidence>
<keyword evidence="11 20" id="KW-0808">Transferase</keyword>
<dbReference type="AlphaFoldDB" id="A0A8A4TGB5"/>
<comment type="catalytic activity">
    <reaction evidence="1">
        <text>adenosylcob(III)inamide + ATP = adenosylcob(III)inamide phosphate + ADP + H(+)</text>
        <dbReference type="Rhea" id="RHEA:15769"/>
        <dbReference type="ChEBI" id="CHEBI:2480"/>
        <dbReference type="ChEBI" id="CHEBI:15378"/>
        <dbReference type="ChEBI" id="CHEBI:30616"/>
        <dbReference type="ChEBI" id="CHEBI:58502"/>
        <dbReference type="ChEBI" id="CHEBI:456216"/>
        <dbReference type="EC" id="2.7.1.156"/>
    </reaction>
</comment>
<gene>
    <name evidence="20" type="primary">cobU</name>
    <name evidence="20" type="ORF">J3U87_19445</name>
</gene>
<keyword evidence="10" id="KW-0169">Cobalamin biosynthesis</keyword>
<dbReference type="EC" id="2.7.7.62" evidence="9"/>
<dbReference type="GO" id="GO:0009236">
    <property type="term" value="P:cobalamin biosynthetic process"/>
    <property type="evidence" value="ECO:0007669"/>
    <property type="project" value="UniProtKB-UniPathway"/>
</dbReference>